<dbReference type="PANTHER" id="PTHR12215">
    <property type="entry name" value="PHOSPHOPANTETHEINE TRANSFERASE"/>
    <property type="match status" value="1"/>
</dbReference>
<dbReference type="GO" id="GO:0005829">
    <property type="term" value="C:cytosol"/>
    <property type="evidence" value="ECO:0007669"/>
    <property type="project" value="TreeGrafter"/>
</dbReference>
<dbReference type="GO" id="GO:0008897">
    <property type="term" value="F:holo-[acyl-carrier-protein] synthase activity"/>
    <property type="evidence" value="ECO:0007669"/>
    <property type="project" value="InterPro"/>
</dbReference>
<dbReference type="InterPro" id="IPR055066">
    <property type="entry name" value="AASDHPPT_N"/>
</dbReference>
<keyword evidence="2 6" id="KW-0808">Transferase</keyword>
<evidence type="ECO:0000313" key="7">
    <source>
        <dbReference type="Proteomes" id="UP000199202"/>
    </source>
</evidence>
<evidence type="ECO:0000259" key="5">
    <source>
        <dbReference type="Pfam" id="PF22624"/>
    </source>
</evidence>
<dbReference type="InterPro" id="IPR050559">
    <property type="entry name" value="P-Pant_transferase_sf"/>
</dbReference>
<organism evidence="6 7">
    <name type="scientific">Nonomuraea jiangxiensis</name>
    <dbReference type="NCBI Taxonomy" id="633440"/>
    <lineage>
        <taxon>Bacteria</taxon>
        <taxon>Bacillati</taxon>
        <taxon>Actinomycetota</taxon>
        <taxon>Actinomycetes</taxon>
        <taxon>Streptosporangiales</taxon>
        <taxon>Streptosporangiaceae</taxon>
        <taxon>Nonomuraea</taxon>
    </lineage>
</organism>
<dbReference type="InterPro" id="IPR008278">
    <property type="entry name" value="4-PPantetheinyl_Trfase_dom"/>
</dbReference>
<reference evidence="6 7" key="1">
    <citation type="submission" date="2016-10" db="EMBL/GenBank/DDBJ databases">
        <authorList>
            <person name="de Groot N.N."/>
        </authorList>
    </citation>
    <scope>NUCLEOTIDE SEQUENCE [LARGE SCALE GENOMIC DNA]</scope>
    <source>
        <strain evidence="6 7">CGMCC 4.6533</strain>
    </source>
</reference>
<dbReference type="OrthoDB" id="190168at2"/>
<keyword evidence="7" id="KW-1185">Reference proteome</keyword>
<gene>
    <name evidence="6" type="ORF">SAMN05421869_104516</name>
</gene>
<dbReference type="GO" id="GO:0019878">
    <property type="term" value="P:lysine biosynthetic process via aminoadipic acid"/>
    <property type="evidence" value="ECO:0007669"/>
    <property type="project" value="TreeGrafter"/>
</dbReference>
<dbReference type="Pfam" id="PF22624">
    <property type="entry name" value="AASDHPPT_N"/>
    <property type="match status" value="1"/>
</dbReference>
<name>A0A1G8IK30_9ACTN</name>
<proteinExistence type="inferred from homology"/>
<accession>A0A1G8IK30</accession>
<evidence type="ECO:0000256" key="3">
    <source>
        <dbReference type="SAM" id="MobiDB-lite"/>
    </source>
</evidence>
<dbReference type="RefSeq" id="WP_090930963.1">
    <property type="nucleotide sequence ID" value="NZ_FNDJ01000004.1"/>
</dbReference>
<dbReference type="PANTHER" id="PTHR12215:SF10">
    <property type="entry name" value="L-AMINOADIPATE-SEMIALDEHYDE DEHYDROGENASE-PHOSPHOPANTETHEINYL TRANSFERASE"/>
    <property type="match status" value="1"/>
</dbReference>
<evidence type="ECO:0000256" key="1">
    <source>
        <dbReference type="ARBA" id="ARBA00010990"/>
    </source>
</evidence>
<feature type="region of interest" description="Disordered" evidence="3">
    <location>
        <begin position="68"/>
        <end position="96"/>
    </location>
</feature>
<dbReference type="EMBL" id="FNDJ01000004">
    <property type="protein sequence ID" value="SDI19264.1"/>
    <property type="molecule type" value="Genomic_DNA"/>
</dbReference>
<evidence type="ECO:0000256" key="2">
    <source>
        <dbReference type="ARBA" id="ARBA00022679"/>
    </source>
</evidence>
<dbReference type="Pfam" id="PF01648">
    <property type="entry name" value="ACPS"/>
    <property type="match status" value="1"/>
</dbReference>
<feature type="domain" description="4'-phosphopantetheinyl transferase" evidence="4">
    <location>
        <begin position="118"/>
        <end position="197"/>
    </location>
</feature>
<sequence>MPELVLGANECRVWWADPRNRSEETLAEVLNEHERARAERYLHEEDRRRFLTACWLLRTKAAAQLGTEPEDVPVDRSCPDCGKPHGKPRIRSGGKEDLHVSVSHSAERIAVALTSVAPVGVDVEQIPDVPIRELAGSALSPGERAVLGWMPPHHQHAAFTRMWVCKEAALKATGHGLRIPPDQVHVSHPDMPPALLAWPLGIPPSTVGLQVLDAGPGYRAVVALLSPEPTTVTQRYEDRFLTPTLERQAA</sequence>
<dbReference type="InterPro" id="IPR037143">
    <property type="entry name" value="4-PPantetheinyl_Trfase_dom_sf"/>
</dbReference>
<evidence type="ECO:0000313" key="6">
    <source>
        <dbReference type="EMBL" id="SDI19264.1"/>
    </source>
</evidence>
<dbReference type="SUPFAM" id="SSF56214">
    <property type="entry name" value="4'-phosphopantetheinyl transferase"/>
    <property type="match status" value="2"/>
</dbReference>
<dbReference type="AlphaFoldDB" id="A0A1G8IK30"/>
<evidence type="ECO:0000259" key="4">
    <source>
        <dbReference type="Pfam" id="PF01648"/>
    </source>
</evidence>
<dbReference type="GO" id="GO:0000287">
    <property type="term" value="F:magnesium ion binding"/>
    <property type="evidence" value="ECO:0007669"/>
    <property type="project" value="InterPro"/>
</dbReference>
<dbReference type="Gene3D" id="3.90.470.20">
    <property type="entry name" value="4'-phosphopantetheinyl transferase domain"/>
    <property type="match status" value="1"/>
</dbReference>
<protein>
    <submittedName>
        <fullName evidence="6">4'-phosphopantetheinyl transferase</fullName>
    </submittedName>
</protein>
<feature type="domain" description="4'-phosphopantetheinyl transferase N-terminal" evidence="5">
    <location>
        <begin position="18"/>
        <end position="112"/>
    </location>
</feature>
<dbReference type="Proteomes" id="UP000199202">
    <property type="component" value="Unassembled WGS sequence"/>
</dbReference>
<dbReference type="STRING" id="633440.SAMN05421869_104516"/>
<comment type="similarity">
    <text evidence="1">Belongs to the P-Pant transferase superfamily. Gsp/Sfp/HetI/AcpT family.</text>
</comment>